<evidence type="ECO:0000313" key="7">
    <source>
        <dbReference type="Proteomes" id="UP000192478"/>
    </source>
</evidence>
<dbReference type="Proteomes" id="UP000192478">
    <property type="component" value="Chromosome"/>
</dbReference>
<protein>
    <submittedName>
        <fullName evidence="4">TIGR03943 family protein</fullName>
    </submittedName>
</protein>
<dbReference type="InterPro" id="IPR048447">
    <property type="entry name" value="DUF1980_C"/>
</dbReference>
<dbReference type="Pfam" id="PF09323">
    <property type="entry name" value="DUF1980"/>
    <property type="match status" value="1"/>
</dbReference>
<dbReference type="Proteomes" id="UP000177894">
    <property type="component" value="Chromosome"/>
</dbReference>
<reference evidence="4 6" key="1">
    <citation type="submission" date="2016-10" db="EMBL/GenBank/DDBJ databases">
        <title>Complete Genome Sequence of Acetogen Clostridium formicoaceticum ATCC 27076.</title>
        <authorList>
            <person name="Bao T."/>
            <person name="Cheng C."/>
            <person name="Zhao J."/>
            <person name="Yang S.-T."/>
            <person name="Wang J."/>
            <person name="Wang M."/>
        </authorList>
    </citation>
    <scope>NUCLEOTIDE SEQUENCE [LARGE SCALE GENOMIC DNA]</scope>
    <source>
        <strain evidence="4 6">ATCC 27076</strain>
    </source>
</reference>
<evidence type="ECO:0000313" key="4">
    <source>
        <dbReference type="EMBL" id="AOY75034.1"/>
    </source>
</evidence>
<accession>A0AAC9RRF1</accession>
<dbReference type="EMBL" id="CP017603">
    <property type="protein sequence ID" value="AOY75034.1"/>
    <property type="molecule type" value="Genomic_DNA"/>
</dbReference>
<feature type="transmembrane region" description="Helical" evidence="1">
    <location>
        <begin position="72"/>
        <end position="88"/>
    </location>
</feature>
<keyword evidence="1" id="KW-0472">Membrane</keyword>
<evidence type="ECO:0000259" key="2">
    <source>
        <dbReference type="Pfam" id="PF09323"/>
    </source>
</evidence>
<name>A0AAC9RRF1_9CLOT</name>
<dbReference type="InterPro" id="IPR015402">
    <property type="entry name" value="DUF1980"/>
</dbReference>
<dbReference type="InterPro" id="IPR052955">
    <property type="entry name" value="UPF0703_membrane_permease"/>
</dbReference>
<dbReference type="PANTHER" id="PTHR40047">
    <property type="entry name" value="UPF0703 PROTEIN YCGQ"/>
    <property type="match status" value="1"/>
</dbReference>
<gene>
    <name evidence="4" type="ORF">BJL90_03450</name>
    <name evidence="5" type="ORF">CLFO_39310</name>
</gene>
<feature type="domain" description="DUF1980" evidence="2">
    <location>
        <begin position="13"/>
        <end position="101"/>
    </location>
</feature>
<dbReference type="EMBL" id="CP020559">
    <property type="protein sequence ID" value="ARE89453.1"/>
    <property type="molecule type" value="Genomic_DNA"/>
</dbReference>
<proteinExistence type="predicted"/>
<feature type="transmembrane region" description="Helical" evidence="1">
    <location>
        <begin position="41"/>
        <end position="60"/>
    </location>
</feature>
<keyword evidence="1" id="KW-1133">Transmembrane helix</keyword>
<keyword evidence="6" id="KW-1185">Reference proteome</keyword>
<evidence type="ECO:0000313" key="6">
    <source>
        <dbReference type="Proteomes" id="UP000177894"/>
    </source>
</evidence>
<dbReference type="Pfam" id="PF21537">
    <property type="entry name" value="DUF1980_C"/>
    <property type="match status" value="1"/>
</dbReference>
<dbReference type="InterPro" id="IPR048493">
    <property type="entry name" value="DUF1980_N"/>
</dbReference>
<dbReference type="RefSeq" id="WP_070964178.1">
    <property type="nucleotide sequence ID" value="NZ_CP017603.1"/>
</dbReference>
<dbReference type="NCBIfam" id="TIGR03943">
    <property type="entry name" value="TIGR03943 family putative permease subunit"/>
    <property type="match status" value="1"/>
</dbReference>
<dbReference type="KEGG" id="cfm:BJL90_03450"/>
<dbReference type="AlphaFoldDB" id="A0AAC9RRF1"/>
<feature type="domain" description="DUF1980" evidence="3">
    <location>
        <begin position="112"/>
        <end position="250"/>
    </location>
</feature>
<evidence type="ECO:0000313" key="5">
    <source>
        <dbReference type="EMBL" id="ARE89453.1"/>
    </source>
</evidence>
<evidence type="ECO:0000259" key="3">
    <source>
        <dbReference type="Pfam" id="PF21537"/>
    </source>
</evidence>
<reference evidence="5 7" key="2">
    <citation type="submission" date="2017-03" db="EMBL/GenBank/DDBJ databases">
        <title>Complete sequence of Clostridium formicaceticum DSM 92.</title>
        <authorList>
            <person name="Poehlein A."/>
            <person name="Karl M."/>
            <person name="Bengelsdorf F.R."/>
            <person name="Duerre P."/>
            <person name="Daniel R."/>
        </authorList>
    </citation>
    <scope>NUCLEOTIDE SEQUENCE [LARGE SCALE GENOMIC DNA]</scope>
    <source>
        <strain evidence="5 7">DSM 92</strain>
    </source>
</reference>
<sequence length="250" mass="29332">MKNIKINFRGFCEFLILLGFTGAVYYLFNTGKIARYVPSKWIKYGIFYLFILTMVTIAQIKKVFIEEEKVRFGYSIILIPVLLIFTIGNQNLDGDFSQKKDIDIGYREVYEQDNEKETITHHLLPQGKISIDPSKYIETLTEIFYYLDQYHGREIELEGFVHSKGTYGEYQFIVARKVVSCCIDDAETLGLLCYWDKEETLKEDTWVKIKGVLQSTNYYDETVDRNLTFPIVIIEELIETEVPDDPYIYN</sequence>
<feature type="transmembrane region" description="Helical" evidence="1">
    <location>
        <begin position="12"/>
        <end position="29"/>
    </location>
</feature>
<dbReference type="PANTHER" id="PTHR40047:SF1">
    <property type="entry name" value="UPF0703 PROTEIN YCGQ"/>
    <property type="match status" value="1"/>
</dbReference>
<evidence type="ECO:0000256" key="1">
    <source>
        <dbReference type="SAM" id="Phobius"/>
    </source>
</evidence>
<organism evidence="5 7">
    <name type="scientific">Clostridium formicaceticum</name>
    <dbReference type="NCBI Taxonomy" id="1497"/>
    <lineage>
        <taxon>Bacteria</taxon>
        <taxon>Bacillati</taxon>
        <taxon>Bacillota</taxon>
        <taxon>Clostridia</taxon>
        <taxon>Eubacteriales</taxon>
        <taxon>Clostridiaceae</taxon>
        <taxon>Clostridium</taxon>
    </lineage>
</organism>
<keyword evidence="1" id="KW-0812">Transmembrane</keyword>